<evidence type="ECO:0000313" key="1">
    <source>
        <dbReference type="EMBL" id="KAJ7020763.1"/>
    </source>
</evidence>
<proteinExistence type="predicted"/>
<name>A0AAD6S5D6_9AGAR</name>
<evidence type="ECO:0000313" key="2">
    <source>
        <dbReference type="Proteomes" id="UP001218188"/>
    </source>
</evidence>
<dbReference type="EMBL" id="JARJCM010000252">
    <property type="protein sequence ID" value="KAJ7020763.1"/>
    <property type="molecule type" value="Genomic_DNA"/>
</dbReference>
<gene>
    <name evidence="1" type="ORF">C8F04DRAFT_1196255</name>
</gene>
<accession>A0AAD6S5D6</accession>
<protein>
    <submittedName>
        <fullName evidence="1">Uncharacterized protein</fullName>
    </submittedName>
</protein>
<reference evidence="1" key="1">
    <citation type="submission" date="2023-03" db="EMBL/GenBank/DDBJ databases">
        <title>Massive genome expansion in bonnet fungi (Mycena s.s.) driven by repeated elements and novel gene families across ecological guilds.</title>
        <authorList>
            <consortium name="Lawrence Berkeley National Laboratory"/>
            <person name="Harder C.B."/>
            <person name="Miyauchi S."/>
            <person name="Viragh M."/>
            <person name="Kuo A."/>
            <person name="Thoen E."/>
            <person name="Andreopoulos B."/>
            <person name="Lu D."/>
            <person name="Skrede I."/>
            <person name="Drula E."/>
            <person name="Henrissat B."/>
            <person name="Morin E."/>
            <person name="Kohler A."/>
            <person name="Barry K."/>
            <person name="LaButti K."/>
            <person name="Morin E."/>
            <person name="Salamov A."/>
            <person name="Lipzen A."/>
            <person name="Mereny Z."/>
            <person name="Hegedus B."/>
            <person name="Baldrian P."/>
            <person name="Stursova M."/>
            <person name="Weitz H."/>
            <person name="Taylor A."/>
            <person name="Grigoriev I.V."/>
            <person name="Nagy L.G."/>
            <person name="Martin F."/>
            <person name="Kauserud H."/>
        </authorList>
    </citation>
    <scope>NUCLEOTIDE SEQUENCE</scope>
    <source>
        <strain evidence="1">CBHHK200</strain>
    </source>
</reference>
<keyword evidence="2" id="KW-1185">Reference proteome</keyword>
<organism evidence="1 2">
    <name type="scientific">Mycena alexandri</name>
    <dbReference type="NCBI Taxonomy" id="1745969"/>
    <lineage>
        <taxon>Eukaryota</taxon>
        <taxon>Fungi</taxon>
        <taxon>Dikarya</taxon>
        <taxon>Basidiomycota</taxon>
        <taxon>Agaricomycotina</taxon>
        <taxon>Agaricomycetes</taxon>
        <taxon>Agaricomycetidae</taxon>
        <taxon>Agaricales</taxon>
        <taxon>Marasmiineae</taxon>
        <taxon>Mycenaceae</taxon>
        <taxon>Mycena</taxon>
    </lineage>
</organism>
<dbReference type="AlphaFoldDB" id="A0AAD6S5D6"/>
<sequence>MPVWRGELTPVAAPAREAAAMSDLISQEDLDDVPELIPQADLDDIPELISEAEMLRRAIRIRLIVINANLRLQRPTAKSSLERGERYVDIDLILIGNELACPFSAQYSPTCRAQGECRCKGRKRALLAKL</sequence>
<comment type="caution">
    <text evidence="1">The sequence shown here is derived from an EMBL/GenBank/DDBJ whole genome shotgun (WGS) entry which is preliminary data.</text>
</comment>
<dbReference type="Proteomes" id="UP001218188">
    <property type="component" value="Unassembled WGS sequence"/>
</dbReference>